<evidence type="ECO:0000259" key="3">
    <source>
        <dbReference type="Pfam" id="PF20497"/>
    </source>
</evidence>
<feature type="compositionally biased region" description="Low complexity" evidence="1">
    <location>
        <begin position="659"/>
        <end position="672"/>
    </location>
</feature>
<feature type="compositionally biased region" description="Polar residues" evidence="1">
    <location>
        <begin position="637"/>
        <end position="647"/>
    </location>
</feature>
<dbReference type="GO" id="GO:0006338">
    <property type="term" value="P:chromatin remodeling"/>
    <property type="evidence" value="ECO:0007669"/>
    <property type="project" value="InterPro"/>
</dbReference>
<accession>A0A8H8QX67</accession>
<dbReference type="OrthoDB" id="5321006at2759"/>
<comment type="caution">
    <text evidence="4">The sequence shown here is derived from an EMBL/GenBank/DDBJ whole genome shotgun (WGS) entry which is preliminary data.</text>
</comment>
<feature type="compositionally biased region" description="Polar residues" evidence="1">
    <location>
        <begin position="532"/>
        <end position="569"/>
    </location>
</feature>
<dbReference type="RefSeq" id="XP_031003177.1">
    <property type="nucleotide sequence ID" value="XM_031151678.1"/>
</dbReference>
<feature type="compositionally biased region" description="Acidic residues" evidence="1">
    <location>
        <begin position="686"/>
        <end position="696"/>
    </location>
</feature>
<dbReference type="AlphaFoldDB" id="A0A8H8QX67"/>
<feature type="region of interest" description="Disordered" evidence="1">
    <location>
        <begin position="399"/>
        <end position="432"/>
    </location>
</feature>
<dbReference type="InterPro" id="IPR046464">
    <property type="entry name" value="SWI-SNF_Ssr4_C"/>
</dbReference>
<dbReference type="EMBL" id="QGMH01000132">
    <property type="protein sequence ID" value="TVY24389.1"/>
    <property type="molecule type" value="Genomic_DNA"/>
</dbReference>
<gene>
    <name evidence="4" type="primary">ssr4</name>
    <name evidence="4" type="ORF">LHYA1_G006744</name>
</gene>
<feature type="region of interest" description="Disordered" evidence="1">
    <location>
        <begin position="532"/>
        <end position="696"/>
    </location>
</feature>
<feature type="domain" description="SWI/SNF and RSC complexes subunit Ssr4 N-terminal" evidence="2">
    <location>
        <begin position="2"/>
        <end position="220"/>
    </location>
</feature>
<reference evidence="4 5" key="1">
    <citation type="submission" date="2018-05" db="EMBL/GenBank/DDBJ databases">
        <title>Genome sequencing and assembly of the regulated plant pathogen Lachnellula willkommii and related sister species for the development of diagnostic species identification markers.</title>
        <authorList>
            <person name="Giroux E."/>
            <person name="Bilodeau G."/>
        </authorList>
    </citation>
    <scope>NUCLEOTIDE SEQUENCE [LARGE SCALE GENOMIC DNA]</scope>
    <source>
        <strain evidence="4 5">CBS 185.66</strain>
    </source>
</reference>
<sequence>MQDPSQGIHRDLQPHVHLLSTYRFPQLLNLHPDKVAEYLLGAPKITRDQAPFYWTYLDRPIDGTILLVWQSPSMGTDYPSDGYVWAPPESRYQVDVAGGYVSSPQDTIPWMPTGYAPGEPLAVHARRRYRLHPSRDPNSTGPTPDMSLWIIHYLQAEPNDRLPSSMIPINPHLQTTMNTRAYLHSQGQILKKDFMLNDRPNWPQIAFPRNHHPAMYGGNMPAARVPQTMAYPPQHATAGPPTKRPRTQAHATQAAASSAVSVIDADDEEDTARGDFFDHTSPREISMSRYKQNHEWMEELLSSPYAMNQIVPADLGLGLRGQLASITDGIFDAPLDPDKDKAQYSYVGQLDKDKAEDFRKRAGERIEQTNRDIEKMKAKHAKRLAKFRKGIQISDAEKELRSAVDNPSDVGPEYWRLEGRVDSEDEDEDKPVLKAPSKVADIIAQVEASVGRHAAAVQELVRIQDGGYEEPAAIVASPEPPAAPTQTTPPGSNNGSTTSGVLVGDADMDMGSTASGLLDNLYAGLGSATPGSSFPTPQAHLQAQSEAGTPSNIPAPSPQAATSEGQQAQPDVAMANASNPGAQTQQPNKAEKDDWVVVPPGGVSPTRDSQPPTISQPEIAAPATSTLSAPADANLSPLPTTSTNQTPLPDFPRSPNDFADLGDLDTAGDALASYGEDLDGNGGELGDLDMDMDVGMDDSAFGEAFHGVEPRGDDHGEGDGL</sequence>
<keyword evidence="5" id="KW-1185">Reference proteome</keyword>
<organism evidence="4 5">
    <name type="scientific">Lachnellula hyalina</name>
    <dbReference type="NCBI Taxonomy" id="1316788"/>
    <lineage>
        <taxon>Eukaryota</taxon>
        <taxon>Fungi</taxon>
        <taxon>Dikarya</taxon>
        <taxon>Ascomycota</taxon>
        <taxon>Pezizomycotina</taxon>
        <taxon>Leotiomycetes</taxon>
        <taxon>Helotiales</taxon>
        <taxon>Lachnaceae</taxon>
        <taxon>Lachnellula</taxon>
    </lineage>
</organism>
<name>A0A8H8QX67_9HELO</name>
<feature type="compositionally biased region" description="Polar residues" evidence="1">
    <location>
        <begin position="576"/>
        <end position="588"/>
    </location>
</feature>
<evidence type="ECO:0000259" key="2">
    <source>
        <dbReference type="Pfam" id="PF08549"/>
    </source>
</evidence>
<dbReference type="Pfam" id="PF20497">
    <property type="entry name" value="SWI-SNF_Ssr4_C"/>
    <property type="match status" value="1"/>
</dbReference>
<protein>
    <submittedName>
        <fullName evidence="4">SWI/SNF and RSC complexes subunit ssr4</fullName>
    </submittedName>
</protein>
<dbReference type="Proteomes" id="UP000431533">
    <property type="component" value="Unassembled WGS sequence"/>
</dbReference>
<feature type="compositionally biased region" description="Polar residues" evidence="1">
    <location>
        <begin position="491"/>
        <end position="500"/>
    </location>
</feature>
<dbReference type="InterPro" id="IPR013859">
    <property type="entry name" value="Ssr4_N"/>
</dbReference>
<feature type="compositionally biased region" description="Low complexity" evidence="1">
    <location>
        <begin position="620"/>
        <end position="633"/>
    </location>
</feature>
<feature type="region of interest" description="Disordered" evidence="1">
    <location>
        <begin position="476"/>
        <end position="507"/>
    </location>
</feature>
<dbReference type="Pfam" id="PF08549">
    <property type="entry name" value="SWI-SNF_Ssr4_N"/>
    <property type="match status" value="1"/>
</dbReference>
<evidence type="ECO:0000256" key="1">
    <source>
        <dbReference type="SAM" id="MobiDB-lite"/>
    </source>
</evidence>
<evidence type="ECO:0000313" key="4">
    <source>
        <dbReference type="EMBL" id="TVY24389.1"/>
    </source>
</evidence>
<proteinExistence type="predicted"/>
<dbReference type="GeneID" id="41986942"/>
<feature type="compositionally biased region" description="Polar residues" evidence="1">
    <location>
        <begin position="606"/>
        <end position="616"/>
    </location>
</feature>
<evidence type="ECO:0000313" key="5">
    <source>
        <dbReference type="Proteomes" id="UP000431533"/>
    </source>
</evidence>
<feature type="domain" description="SWI/SNF and RSC complexes subunit Ssr4 C-terminal" evidence="3">
    <location>
        <begin position="266"/>
        <end position="710"/>
    </location>
</feature>